<dbReference type="EnsemblPlants" id="TuG1812G0100002753.01.T02">
    <property type="protein sequence ID" value="TuG1812G0100002753.01.T02.cds246176"/>
    <property type="gene ID" value="TuG1812G0100002753.01"/>
</dbReference>
<reference evidence="1" key="2">
    <citation type="submission" date="2018-03" db="EMBL/GenBank/DDBJ databases">
        <title>The Triticum urartu genome reveals the dynamic nature of wheat genome evolution.</title>
        <authorList>
            <person name="Ling H."/>
            <person name="Ma B."/>
            <person name="Shi X."/>
            <person name="Liu H."/>
            <person name="Dong L."/>
            <person name="Sun H."/>
            <person name="Cao Y."/>
            <person name="Gao Q."/>
            <person name="Zheng S."/>
            <person name="Li Y."/>
            <person name="Yu Y."/>
            <person name="Du H."/>
            <person name="Qi M."/>
            <person name="Li Y."/>
            <person name="Yu H."/>
            <person name="Cui Y."/>
            <person name="Wang N."/>
            <person name="Chen C."/>
            <person name="Wu H."/>
            <person name="Zhao Y."/>
            <person name="Zhang J."/>
            <person name="Li Y."/>
            <person name="Zhou W."/>
            <person name="Zhang B."/>
            <person name="Hu W."/>
            <person name="Eijk M."/>
            <person name="Tang J."/>
            <person name="Witsenboer H."/>
            <person name="Zhao S."/>
            <person name="Li Z."/>
            <person name="Zhang A."/>
            <person name="Wang D."/>
            <person name="Liang C."/>
        </authorList>
    </citation>
    <scope>NUCLEOTIDE SEQUENCE [LARGE SCALE GENOMIC DNA]</scope>
    <source>
        <strain evidence="1">cv. G1812</strain>
    </source>
</reference>
<dbReference type="Gramene" id="TuG1812G0100002753.01.T02">
    <property type="protein sequence ID" value="TuG1812G0100002753.01.T02.cds246176"/>
    <property type="gene ID" value="TuG1812G0100002753.01"/>
</dbReference>
<reference evidence="2" key="1">
    <citation type="journal article" date="2013" name="Nature">
        <title>Draft genome of the wheat A-genome progenitor Triticum urartu.</title>
        <authorList>
            <person name="Ling H.Q."/>
            <person name="Zhao S."/>
            <person name="Liu D."/>
            <person name="Wang J."/>
            <person name="Sun H."/>
            <person name="Zhang C."/>
            <person name="Fan H."/>
            <person name="Li D."/>
            <person name="Dong L."/>
            <person name="Tao Y."/>
            <person name="Gao C."/>
            <person name="Wu H."/>
            <person name="Li Y."/>
            <person name="Cui Y."/>
            <person name="Guo X."/>
            <person name="Zheng S."/>
            <person name="Wang B."/>
            <person name="Yu K."/>
            <person name="Liang Q."/>
            <person name="Yang W."/>
            <person name="Lou X."/>
            <person name="Chen J."/>
            <person name="Feng M."/>
            <person name="Jian J."/>
            <person name="Zhang X."/>
            <person name="Luo G."/>
            <person name="Jiang Y."/>
            <person name="Liu J."/>
            <person name="Wang Z."/>
            <person name="Sha Y."/>
            <person name="Zhang B."/>
            <person name="Wu H."/>
            <person name="Tang D."/>
            <person name="Shen Q."/>
            <person name="Xue P."/>
            <person name="Zou S."/>
            <person name="Wang X."/>
            <person name="Liu X."/>
            <person name="Wang F."/>
            <person name="Yang Y."/>
            <person name="An X."/>
            <person name="Dong Z."/>
            <person name="Zhang K."/>
            <person name="Zhang X."/>
            <person name="Luo M.C."/>
            <person name="Dvorak J."/>
            <person name="Tong Y."/>
            <person name="Wang J."/>
            <person name="Yang H."/>
            <person name="Li Z."/>
            <person name="Wang D."/>
            <person name="Zhang A."/>
            <person name="Wang J."/>
        </authorList>
    </citation>
    <scope>NUCLEOTIDE SEQUENCE</scope>
    <source>
        <strain evidence="2">cv. G1812</strain>
    </source>
</reference>
<organism evidence="1 2">
    <name type="scientific">Triticum urartu</name>
    <name type="common">Red wild einkorn</name>
    <name type="synonym">Crithodium urartu</name>
    <dbReference type="NCBI Taxonomy" id="4572"/>
    <lineage>
        <taxon>Eukaryota</taxon>
        <taxon>Viridiplantae</taxon>
        <taxon>Streptophyta</taxon>
        <taxon>Embryophyta</taxon>
        <taxon>Tracheophyta</taxon>
        <taxon>Spermatophyta</taxon>
        <taxon>Magnoliopsida</taxon>
        <taxon>Liliopsida</taxon>
        <taxon>Poales</taxon>
        <taxon>Poaceae</taxon>
        <taxon>BOP clade</taxon>
        <taxon>Pooideae</taxon>
        <taxon>Triticodae</taxon>
        <taxon>Triticeae</taxon>
        <taxon>Triticinae</taxon>
        <taxon>Triticum</taxon>
    </lineage>
</organism>
<evidence type="ECO:0000313" key="1">
    <source>
        <dbReference type="EnsemblPlants" id="TuG1812G0100002753.01.T02.cds246176"/>
    </source>
</evidence>
<dbReference type="Proteomes" id="UP000015106">
    <property type="component" value="Chromosome 1"/>
</dbReference>
<keyword evidence="2" id="KW-1185">Reference proteome</keyword>
<protein>
    <submittedName>
        <fullName evidence="1">Uncharacterized protein</fullName>
    </submittedName>
</protein>
<accession>A0A8R7K138</accession>
<reference evidence="1" key="3">
    <citation type="submission" date="2022-06" db="UniProtKB">
        <authorList>
            <consortium name="EnsemblPlants"/>
        </authorList>
    </citation>
    <scope>IDENTIFICATION</scope>
</reference>
<evidence type="ECO:0000313" key="2">
    <source>
        <dbReference type="Proteomes" id="UP000015106"/>
    </source>
</evidence>
<sequence length="29" mass="3564">MLFCYDHIKNLKEKLKINRGEKEGREQDK</sequence>
<proteinExistence type="predicted"/>
<dbReference type="AlphaFoldDB" id="A0A8R7K138"/>
<name>A0A8R7K138_TRIUA</name>